<evidence type="ECO:0000313" key="5">
    <source>
        <dbReference type="EMBL" id="GEK37975.1"/>
    </source>
</evidence>
<dbReference type="Proteomes" id="UP000321361">
    <property type="component" value="Unassembled WGS sequence"/>
</dbReference>
<keyword evidence="1" id="KW-0805">Transcription regulation</keyword>
<dbReference type="Pfam" id="PF12833">
    <property type="entry name" value="HTH_18"/>
    <property type="match status" value="1"/>
</dbReference>
<dbReference type="InterPro" id="IPR018060">
    <property type="entry name" value="HTH_AraC"/>
</dbReference>
<reference evidence="5 6" key="1">
    <citation type="submission" date="2019-07" db="EMBL/GenBank/DDBJ databases">
        <title>Whole genome shotgun sequence of Enterococcus thailandicus NBRC 101867.</title>
        <authorList>
            <person name="Hosoyama A."/>
            <person name="Uohara A."/>
            <person name="Ohji S."/>
            <person name="Ichikawa N."/>
        </authorList>
    </citation>
    <scope>NUCLEOTIDE SEQUENCE [LARGE SCALE GENOMIC DNA]</scope>
    <source>
        <strain evidence="5 6">NBRC 101867</strain>
    </source>
</reference>
<keyword evidence="2" id="KW-0238">DNA-binding</keyword>
<dbReference type="GO" id="GO:0003700">
    <property type="term" value="F:DNA-binding transcription factor activity"/>
    <property type="evidence" value="ECO:0007669"/>
    <property type="project" value="InterPro"/>
</dbReference>
<evidence type="ECO:0000256" key="1">
    <source>
        <dbReference type="ARBA" id="ARBA00023015"/>
    </source>
</evidence>
<keyword evidence="3" id="KW-0804">Transcription</keyword>
<dbReference type="RefSeq" id="WP_071869423.1">
    <property type="nucleotide sequence ID" value="NZ_BJUG01000014.1"/>
</dbReference>
<dbReference type="InterPro" id="IPR011051">
    <property type="entry name" value="RmlC_Cupin_sf"/>
</dbReference>
<dbReference type="InterPro" id="IPR014710">
    <property type="entry name" value="RmlC-like_jellyroll"/>
</dbReference>
<dbReference type="InterPro" id="IPR009057">
    <property type="entry name" value="Homeodomain-like_sf"/>
</dbReference>
<dbReference type="PANTHER" id="PTHR43280:SF28">
    <property type="entry name" value="HTH-TYPE TRANSCRIPTIONAL ACTIVATOR RHAS"/>
    <property type="match status" value="1"/>
</dbReference>
<sequence length="329" mass="38957">MDHLALDNLIREVSSHEEAYRDGNLKPDYSDFKKVVVNDQEVLCMELTDSQMITKDQPFFIKRHSRFQNYPIHCHDWIEFNYMYAGKCQQIINNEPHFLYEGQILLMDANTVHKIEPLGEDDILINLIIPKYYLTANFFNRFSSDSVLTSFFIEAITHGMKHDRFIHFASETRTRIQFFFKELLCEWFDRSTAYTDICEGLLSLIISDLVNIYQDSYTDHSDRYRKSPIVPILKYIEKNYANVTLTELSEQFNLNPNYLSNLLKKHTGYSYKKLVINQRILAADRFLLSTDMDIVDISQQVGFENINFFYQKFKETYGITPGTRRKLHF</sequence>
<dbReference type="OrthoDB" id="9816335at2"/>
<dbReference type="GO" id="GO:0043565">
    <property type="term" value="F:sequence-specific DNA binding"/>
    <property type="evidence" value="ECO:0007669"/>
    <property type="project" value="InterPro"/>
</dbReference>
<dbReference type="InterPro" id="IPR003313">
    <property type="entry name" value="AraC-bd"/>
</dbReference>
<dbReference type="SUPFAM" id="SSF46689">
    <property type="entry name" value="Homeodomain-like"/>
    <property type="match status" value="1"/>
</dbReference>
<dbReference type="SUPFAM" id="SSF51182">
    <property type="entry name" value="RmlC-like cupins"/>
    <property type="match status" value="1"/>
</dbReference>
<proteinExistence type="predicted"/>
<evidence type="ECO:0000259" key="4">
    <source>
        <dbReference type="PROSITE" id="PS01124"/>
    </source>
</evidence>
<protein>
    <submittedName>
        <fullName evidence="5">AraC family transcriptional regulator</fullName>
    </submittedName>
</protein>
<dbReference type="Pfam" id="PF02311">
    <property type="entry name" value="AraC_binding"/>
    <property type="match status" value="1"/>
</dbReference>
<evidence type="ECO:0000256" key="2">
    <source>
        <dbReference type="ARBA" id="ARBA00023125"/>
    </source>
</evidence>
<evidence type="ECO:0000313" key="6">
    <source>
        <dbReference type="Proteomes" id="UP000321361"/>
    </source>
</evidence>
<organism evidence="5 6">
    <name type="scientific">Enterococcus thailandicus</name>
    <dbReference type="NCBI Taxonomy" id="417368"/>
    <lineage>
        <taxon>Bacteria</taxon>
        <taxon>Bacillati</taxon>
        <taxon>Bacillota</taxon>
        <taxon>Bacilli</taxon>
        <taxon>Lactobacillales</taxon>
        <taxon>Enterococcaceae</taxon>
        <taxon>Enterococcus</taxon>
    </lineage>
</organism>
<name>A0A510WJT2_ENTTH</name>
<accession>A0A510WJT2</accession>
<dbReference type="AlphaFoldDB" id="A0A510WJT2"/>
<feature type="domain" description="HTH araC/xylS-type" evidence="4">
    <location>
        <begin position="230"/>
        <end position="327"/>
    </location>
</feature>
<dbReference type="PANTHER" id="PTHR43280">
    <property type="entry name" value="ARAC-FAMILY TRANSCRIPTIONAL REGULATOR"/>
    <property type="match status" value="1"/>
</dbReference>
<dbReference type="Gene3D" id="2.60.120.10">
    <property type="entry name" value="Jelly Rolls"/>
    <property type="match status" value="1"/>
</dbReference>
<gene>
    <name evidence="5" type="ORF">ETH01_22620</name>
</gene>
<dbReference type="EMBL" id="BJUG01000014">
    <property type="protein sequence ID" value="GEK37975.1"/>
    <property type="molecule type" value="Genomic_DNA"/>
</dbReference>
<dbReference type="PROSITE" id="PS01124">
    <property type="entry name" value="HTH_ARAC_FAMILY_2"/>
    <property type="match status" value="1"/>
</dbReference>
<dbReference type="SMART" id="SM00342">
    <property type="entry name" value="HTH_ARAC"/>
    <property type="match status" value="1"/>
</dbReference>
<evidence type="ECO:0000256" key="3">
    <source>
        <dbReference type="ARBA" id="ARBA00023163"/>
    </source>
</evidence>
<dbReference type="Gene3D" id="1.10.10.60">
    <property type="entry name" value="Homeodomain-like"/>
    <property type="match status" value="2"/>
</dbReference>
<comment type="caution">
    <text evidence="5">The sequence shown here is derived from an EMBL/GenBank/DDBJ whole genome shotgun (WGS) entry which is preliminary data.</text>
</comment>